<keyword evidence="7 11" id="KW-1133">Transmembrane helix</keyword>
<dbReference type="AlphaFoldDB" id="A0A7Z1DSH0"/>
<dbReference type="GO" id="GO:0015628">
    <property type="term" value="P:protein secretion by the type II secretion system"/>
    <property type="evidence" value="ECO:0007669"/>
    <property type="project" value="InterPro"/>
</dbReference>
<comment type="similarity">
    <text evidence="9">Belongs to the GSP H family.</text>
</comment>
<dbReference type="InterPro" id="IPR002416">
    <property type="entry name" value="T2SS_protein-GspH"/>
</dbReference>
<dbReference type="NCBIfam" id="TIGR02532">
    <property type="entry name" value="IV_pilin_GFxxxE"/>
    <property type="match status" value="1"/>
</dbReference>
<proteinExistence type="inferred from homology"/>
<dbReference type="GO" id="GO:0005886">
    <property type="term" value="C:plasma membrane"/>
    <property type="evidence" value="ECO:0007669"/>
    <property type="project" value="UniProtKB-SubCell"/>
</dbReference>
<dbReference type="Proteomes" id="UP000216984">
    <property type="component" value="Unassembled WGS sequence"/>
</dbReference>
<dbReference type="Gene3D" id="3.55.40.10">
    <property type="entry name" value="minor pseudopilin epsh domain"/>
    <property type="match status" value="1"/>
</dbReference>
<keyword evidence="6 11" id="KW-0812">Transmembrane</keyword>
<evidence type="ECO:0000256" key="4">
    <source>
        <dbReference type="ARBA" id="ARBA00022481"/>
    </source>
</evidence>
<dbReference type="PROSITE" id="PS00409">
    <property type="entry name" value="PROKAR_NTER_METHYL"/>
    <property type="match status" value="1"/>
</dbReference>
<evidence type="ECO:0000256" key="9">
    <source>
        <dbReference type="ARBA" id="ARBA00025772"/>
    </source>
</evidence>
<comment type="caution">
    <text evidence="13">The sequence shown here is derived from an EMBL/GenBank/DDBJ whole genome shotgun (WGS) entry which is preliminary data.</text>
</comment>
<name>A0A7Z1DSH0_9GAMM</name>
<comment type="subcellular location">
    <subcellularLocation>
        <location evidence="1">Cell inner membrane</location>
        <topology evidence="1">Single-pass membrane protein</topology>
    </subcellularLocation>
</comment>
<reference evidence="13 14" key="1">
    <citation type="submission" date="2017-06" db="EMBL/GenBank/DDBJ databases">
        <title>Draft genome sequence of the halophilic bacterium Marinobacter vinifirmus FB1.</title>
        <authorList>
            <person name="Stepanov V.G."/>
            <person name="Roberts D.J."/>
            <person name="Fox G.E."/>
        </authorList>
    </citation>
    <scope>NUCLEOTIDE SEQUENCE [LARGE SCALE GENOMIC DNA]</scope>
    <source>
        <strain evidence="13 14">FB1</strain>
    </source>
</reference>
<keyword evidence="14" id="KW-1185">Reference proteome</keyword>
<dbReference type="InterPro" id="IPR012902">
    <property type="entry name" value="N_methyl_site"/>
</dbReference>
<dbReference type="Pfam" id="PF07963">
    <property type="entry name" value="N_methyl"/>
    <property type="match status" value="1"/>
</dbReference>
<evidence type="ECO:0000256" key="11">
    <source>
        <dbReference type="SAM" id="Phobius"/>
    </source>
</evidence>
<dbReference type="Pfam" id="PF12019">
    <property type="entry name" value="GspH"/>
    <property type="match status" value="1"/>
</dbReference>
<evidence type="ECO:0000256" key="3">
    <source>
        <dbReference type="ARBA" id="ARBA00022475"/>
    </source>
</evidence>
<evidence type="ECO:0000256" key="2">
    <source>
        <dbReference type="ARBA" id="ARBA00021549"/>
    </source>
</evidence>
<keyword evidence="3" id="KW-1003">Cell membrane</keyword>
<keyword evidence="8 11" id="KW-0472">Membrane</keyword>
<dbReference type="GO" id="GO:0015627">
    <property type="term" value="C:type II protein secretion system complex"/>
    <property type="evidence" value="ECO:0007669"/>
    <property type="project" value="InterPro"/>
</dbReference>
<keyword evidence="4" id="KW-0488">Methylation</keyword>
<dbReference type="PRINTS" id="PR00885">
    <property type="entry name" value="BCTERIALGSPH"/>
</dbReference>
<sequence>MAGYCIHMTKVSGSSCMRSLAHQRGFTLIELMIVVVLLGITAAIAVPNFGRMIDNNQHAAAANDFSGLLHFARSEAIRRGNGVVVYAIDTSDGNAGYAVCIGSALAACKGGTANAEQLLRASNKLPGRIDIAHRLPSGSPDLVFRGSGMITGSSNYEYRICGDTGTEAVDISVNAGGQIRLITDTNVTCS</sequence>
<evidence type="ECO:0000256" key="7">
    <source>
        <dbReference type="ARBA" id="ARBA00022989"/>
    </source>
</evidence>
<feature type="transmembrane region" description="Helical" evidence="11">
    <location>
        <begin position="25"/>
        <end position="46"/>
    </location>
</feature>
<evidence type="ECO:0000313" key="14">
    <source>
        <dbReference type="Proteomes" id="UP000216984"/>
    </source>
</evidence>
<evidence type="ECO:0000256" key="5">
    <source>
        <dbReference type="ARBA" id="ARBA00022519"/>
    </source>
</evidence>
<evidence type="ECO:0000259" key="12">
    <source>
        <dbReference type="Pfam" id="PF12019"/>
    </source>
</evidence>
<evidence type="ECO:0000313" key="13">
    <source>
        <dbReference type="EMBL" id="OZC35173.1"/>
    </source>
</evidence>
<dbReference type="InterPro" id="IPR045584">
    <property type="entry name" value="Pilin-like"/>
</dbReference>
<evidence type="ECO:0000256" key="1">
    <source>
        <dbReference type="ARBA" id="ARBA00004377"/>
    </source>
</evidence>
<dbReference type="InterPro" id="IPR022346">
    <property type="entry name" value="T2SS_GspH"/>
</dbReference>
<dbReference type="SUPFAM" id="SSF54523">
    <property type="entry name" value="Pili subunits"/>
    <property type="match status" value="1"/>
</dbReference>
<feature type="domain" description="General secretion pathway GspH" evidence="12">
    <location>
        <begin position="61"/>
        <end position="177"/>
    </location>
</feature>
<gene>
    <name evidence="13" type="ORF">B9Q17_08030</name>
</gene>
<accession>A0A7Z1DSH0</accession>
<evidence type="ECO:0000256" key="10">
    <source>
        <dbReference type="ARBA" id="ARBA00030775"/>
    </source>
</evidence>
<evidence type="ECO:0000256" key="6">
    <source>
        <dbReference type="ARBA" id="ARBA00022692"/>
    </source>
</evidence>
<organism evidence="13 14">
    <name type="scientific">Marinobacter vinifirmus</name>
    <dbReference type="NCBI Taxonomy" id="355591"/>
    <lineage>
        <taxon>Bacteria</taxon>
        <taxon>Pseudomonadati</taxon>
        <taxon>Pseudomonadota</taxon>
        <taxon>Gammaproteobacteria</taxon>
        <taxon>Pseudomonadales</taxon>
        <taxon>Marinobacteraceae</taxon>
        <taxon>Marinobacter</taxon>
    </lineage>
</organism>
<dbReference type="EMBL" id="NEFY01000014">
    <property type="protein sequence ID" value="OZC35173.1"/>
    <property type="molecule type" value="Genomic_DNA"/>
</dbReference>
<evidence type="ECO:0000256" key="8">
    <source>
        <dbReference type="ARBA" id="ARBA00023136"/>
    </source>
</evidence>
<protein>
    <recommendedName>
        <fullName evidence="2">Type II secretion system protein H</fullName>
    </recommendedName>
    <alternativeName>
        <fullName evidence="10">General secretion pathway protein H</fullName>
    </alternativeName>
</protein>
<keyword evidence="5" id="KW-0997">Cell inner membrane</keyword>